<proteinExistence type="predicted"/>
<evidence type="ECO:0000256" key="2">
    <source>
        <dbReference type="ARBA" id="ARBA00022448"/>
    </source>
</evidence>
<evidence type="ECO:0000256" key="7">
    <source>
        <dbReference type="SAM" id="Phobius"/>
    </source>
</evidence>
<dbReference type="KEGG" id="aei:AOY20_07395"/>
<evidence type="ECO:0000313" key="8">
    <source>
        <dbReference type="EMBL" id="ALH95375.1"/>
    </source>
</evidence>
<dbReference type="STRING" id="1324350.AOY20_07395"/>
<reference evidence="8 9" key="1">
    <citation type="journal article" date="2015" name="Int. J. Syst. Evol. Microbiol.">
        <title>Acinetobacter equi sp. nov. isolated from horse faeces.</title>
        <authorList>
            <person name="Poppel M.T."/>
            <person name="Skiebe E."/>
            <person name="Laue M."/>
            <person name="Bergmann H."/>
            <person name="Ebersberger I."/>
            <person name="Garn T."/>
            <person name="Fruth A."/>
            <person name="Baumgardt S."/>
            <person name="Busse H.J."/>
            <person name="Wilharm G."/>
        </authorList>
    </citation>
    <scope>NUCLEOTIDE SEQUENCE [LARGE SCALE GENOMIC DNA]</scope>
    <source>
        <strain evidence="8 9">114</strain>
    </source>
</reference>
<feature type="transmembrane region" description="Helical" evidence="7">
    <location>
        <begin position="95"/>
        <end position="117"/>
    </location>
</feature>
<feature type="transmembrane region" description="Helical" evidence="7">
    <location>
        <begin position="6"/>
        <end position="24"/>
    </location>
</feature>
<dbReference type="PANTHER" id="PTHR36838:SF3">
    <property type="entry name" value="TRANSPORTER AUXIN EFFLUX CARRIER EC FAMILY"/>
    <property type="match status" value="1"/>
</dbReference>
<keyword evidence="4 7" id="KW-0812">Transmembrane</keyword>
<accession>A0A0N9W2Z6</accession>
<feature type="transmembrane region" description="Helical" evidence="7">
    <location>
        <begin position="123"/>
        <end position="144"/>
    </location>
</feature>
<feature type="transmembrane region" description="Helical" evidence="7">
    <location>
        <begin position="31"/>
        <end position="51"/>
    </location>
</feature>
<dbReference type="GO" id="GO:0055085">
    <property type="term" value="P:transmembrane transport"/>
    <property type="evidence" value="ECO:0007669"/>
    <property type="project" value="InterPro"/>
</dbReference>
<dbReference type="PANTHER" id="PTHR36838">
    <property type="entry name" value="AUXIN EFFLUX CARRIER FAMILY PROTEIN"/>
    <property type="match status" value="1"/>
</dbReference>
<keyword evidence="9" id="KW-1185">Reference proteome</keyword>
<evidence type="ECO:0000256" key="6">
    <source>
        <dbReference type="ARBA" id="ARBA00023136"/>
    </source>
</evidence>
<feature type="transmembrane region" description="Helical" evidence="7">
    <location>
        <begin position="287"/>
        <end position="307"/>
    </location>
</feature>
<dbReference type="Pfam" id="PF03547">
    <property type="entry name" value="Mem_trans"/>
    <property type="match status" value="1"/>
</dbReference>
<name>A0A0N9W2Z6_9GAMM</name>
<dbReference type="AlphaFoldDB" id="A0A0N9W2Z6"/>
<evidence type="ECO:0000256" key="5">
    <source>
        <dbReference type="ARBA" id="ARBA00022989"/>
    </source>
</evidence>
<keyword evidence="5 7" id="KW-1133">Transmembrane helix</keyword>
<gene>
    <name evidence="8" type="ORF">AOY20_07395</name>
</gene>
<keyword evidence="2" id="KW-0813">Transport</keyword>
<dbReference type="Proteomes" id="UP000064939">
    <property type="component" value="Chromosome"/>
</dbReference>
<feature type="transmembrane region" description="Helical" evidence="7">
    <location>
        <begin position="165"/>
        <end position="183"/>
    </location>
</feature>
<dbReference type="GO" id="GO:0016020">
    <property type="term" value="C:membrane"/>
    <property type="evidence" value="ECO:0007669"/>
    <property type="project" value="UniProtKB-SubCell"/>
</dbReference>
<evidence type="ECO:0000256" key="1">
    <source>
        <dbReference type="ARBA" id="ARBA00004141"/>
    </source>
</evidence>
<evidence type="ECO:0000313" key="9">
    <source>
        <dbReference type="Proteomes" id="UP000064939"/>
    </source>
</evidence>
<dbReference type="EMBL" id="CP012808">
    <property type="protein sequence ID" value="ALH95375.1"/>
    <property type="molecule type" value="Genomic_DNA"/>
</dbReference>
<evidence type="ECO:0000256" key="4">
    <source>
        <dbReference type="ARBA" id="ARBA00022692"/>
    </source>
</evidence>
<keyword evidence="6 7" id="KW-0472">Membrane</keyword>
<feature type="transmembrane region" description="Helical" evidence="7">
    <location>
        <begin position="195"/>
        <end position="215"/>
    </location>
</feature>
<dbReference type="OrthoDB" id="9810457at2"/>
<evidence type="ECO:0000256" key="3">
    <source>
        <dbReference type="ARBA" id="ARBA00022475"/>
    </source>
</evidence>
<dbReference type="RefSeq" id="WP_054581267.1">
    <property type="nucleotide sequence ID" value="NZ_CP012808.1"/>
</dbReference>
<feature type="transmembrane region" description="Helical" evidence="7">
    <location>
        <begin position="227"/>
        <end position="249"/>
    </location>
</feature>
<organism evidence="8 9">
    <name type="scientific">Acinetobacter equi</name>
    <dbReference type="NCBI Taxonomy" id="1324350"/>
    <lineage>
        <taxon>Bacteria</taxon>
        <taxon>Pseudomonadati</taxon>
        <taxon>Pseudomonadota</taxon>
        <taxon>Gammaproteobacteria</taxon>
        <taxon>Moraxellales</taxon>
        <taxon>Moraxellaceae</taxon>
        <taxon>Acinetobacter</taxon>
    </lineage>
</organism>
<dbReference type="InterPro" id="IPR004776">
    <property type="entry name" value="Mem_transp_PIN-like"/>
</dbReference>
<comment type="subcellular location">
    <subcellularLocation>
        <location evidence="1">Membrane</location>
        <topology evidence="1">Multi-pass membrane protein</topology>
    </subcellularLocation>
</comment>
<sequence length="308" mass="33547">MVLAVIVPIFLLLILGYLSVKLSLLSNIQIAALGAFVIKIALPALFLQSLASKNLSEIWFPEYFGVYTTITFSLYALAFAVMYNVFKNNAAETSVLALGASMSNTGLIGTAVLTLIMGQKAMMYTSLIIIIESVLLVPFVLILAEISNQKNTNILKILKNTFFTLLKNPLFMGVILGIIFAVFKVNIPEYLDDILFLLGQTASPLALFAIGGGIVGMTLKYLNIQTCYLVFSSNILMPILVFLGLNYLTDVSKEMVYAGTIVAALPMPTIFVMLGQVYGLNQKTLTPLLLSTIIGFVVVSGLITLWWA</sequence>
<protein>
    <submittedName>
        <fullName evidence="8">Transporter</fullName>
    </submittedName>
</protein>
<feature type="transmembrane region" description="Helical" evidence="7">
    <location>
        <begin position="255"/>
        <end position="275"/>
    </location>
</feature>
<feature type="transmembrane region" description="Helical" evidence="7">
    <location>
        <begin position="63"/>
        <end position="83"/>
    </location>
</feature>
<keyword evidence="3" id="KW-1003">Cell membrane</keyword>